<dbReference type="EMBL" id="JAGGLC010000005">
    <property type="protein sequence ID" value="MBP1988004.1"/>
    <property type="molecule type" value="Genomic_DNA"/>
</dbReference>
<dbReference type="SUPFAM" id="SSF110857">
    <property type="entry name" value="Gamma-glutamyl cyclotransferase-like"/>
    <property type="match status" value="1"/>
</dbReference>
<dbReference type="InterPro" id="IPR009288">
    <property type="entry name" value="AIG2-like_dom"/>
</dbReference>
<dbReference type="Proteomes" id="UP000823736">
    <property type="component" value="Unassembled WGS sequence"/>
</dbReference>
<dbReference type="CDD" id="cd06661">
    <property type="entry name" value="GGCT_like"/>
    <property type="match status" value="1"/>
</dbReference>
<accession>A0A8T4H2F3</accession>
<reference evidence="2" key="1">
    <citation type="submission" date="2021-03" db="EMBL/GenBank/DDBJ databases">
        <title>Genomic Encyclopedia of Type Strains, Phase IV (KMG-IV): sequencing the most valuable type-strain genomes for metagenomic binning, comparative biology and taxonomic classification.</title>
        <authorList>
            <person name="Goeker M."/>
        </authorList>
    </citation>
    <scope>NUCLEOTIDE SEQUENCE</scope>
    <source>
        <strain evidence="2">DSM 26232</strain>
    </source>
</reference>
<dbReference type="InterPro" id="IPR036568">
    <property type="entry name" value="GGCT-like_sf"/>
</dbReference>
<organism evidence="2 3">
    <name type="scientific">Halolamina salifodinae</name>
    <dbReference type="NCBI Taxonomy" id="1202767"/>
    <lineage>
        <taxon>Archaea</taxon>
        <taxon>Methanobacteriati</taxon>
        <taxon>Methanobacteriota</taxon>
        <taxon>Stenosarchaea group</taxon>
        <taxon>Halobacteria</taxon>
        <taxon>Halobacteriales</taxon>
        <taxon>Haloferacaceae</taxon>
    </lineage>
</organism>
<dbReference type="Pfam" id="PF06094">
    <property type="entry name" value="GGACT"/>
    <property type="match status" value="1"/>
</dbReference>
<evidence type="ECO:0000259" key="1">
    <source>
        <dbReference type="Pfam" id="PF06094"/>
    </source>
</evidence>
<dbReference type="InterPro" id="IPR013024">
    <property type="entry name" value="GGCT-like"/>
</dbReference>
<name>A0A8T4H2F3_9EURY</name>
<dbReference type="RefSeq" id="WP_209492354.1">
    <property type="nucleotide sequence ID" value="NZ_JAGGLC010000005.1"/>
</dbReference>
<sequence>MDVFVYGTLTEPERVASVVDSYAFLGSAVLSGLHPVQGEYPTLAPGGETGGRLLRTDDVDALDAYEGVEEGLYVRVSVPVDGAGAGDDIDDEVAVYVGDPVRLGVGDEVTWPVLDDKPPGGDEFGSRIRAYLQQNDVRVLPQ</sequence>
<protein>
    <submittedName>
        <fullName evidence="2">Gamma-glutamylcyclotransferase (GGCT)/AIG2-like uncharacterized protein YtfP</fullName>
    </submittedName>
</protein>
<comment type="caution">
    <text evidence="2">The sequence shown here is derived from an EMBL/GenBank/DDBJ whole genome shotgun (WGS) entry which is preliminary data.</text>
</comment>
<evidence type="ECO:0000313" key="2">
    <source>
        <dbReference type="EMBL" id="MBP1988004.1"/>
    </source>
</evidence>
<dbReference type="OrthoDB" id="198684at2157"/>
<feature type="domain" description="Gamma-glutamylcyclotransferase AIG2-like" evidence="1">
    <location>
        <begin position="3"/>
        <end position="98"/>
    </location>
</feature>
<gene>
    <name evidence="2" type="ORF">J2753_002514</name>
</gene>
<keyword evidence="3" id="KW-1185">Reference proteome</keyword>
<evidence type="ECO:0000313" key="3">
    <source>
        <dbReference type="Proteomes" id="UP000823736"/>
    </source>
</evidence>
<dbReference type="Gene3D" id="3.10.490.10">
    <property type="entry name" value="Gamma-glutamyl cyclotransferase-like"/>
    <property type="match status" value="1"/>
</dbReference>
<proteinExistence type="predicted"/>
<dbReference type="AlphaFoldDB" id="A0A8T4H2F3"/>